<sequence>MSTDAYYNIGRAATTLAAATVLGCALLAGVSVGTSPLGSSGLSQIQTGLQNLHQQSNQFADHVGRQAYENRETINTVTMVAAALAAPVTGGSSLALIALYSGIGAMSGYSQGGYTGAVVGAAGGALNAFVSAYSGGTVNGNFSYSFENGFGASVGVGFGPVMATVSASVLVQKPSFV</sequence>
<keyword evidence="1" id="KW-1133">Transmembrane helix</keyword>
<feature type="transmembrane region" description="Helical" evidence="1">
    <location>
        <begin position="12"/>
        <end position="32"/>
    </location>
</feature>
<name>M6W5W5_LEPBO</name>
<dbReference type="AlphaFoldDB" id="M6W5W5"/>
<feature type="transmembrane region" description="Helical" evidence="1">
    <location>
        <begin position="112"/>
        <end position="130"/>
    </location>
</feature>
<comment type="caution">
    <text evidence="2">The sequence shown here is derived from an EMBL/GenBank/DDBJ whole genome shotgun (WGS) entry which is preliminary data.</text>
</comment>
<dbReference type="Proteomes" id="UP000012159">
    <property type="component" value="Unassembled WGS sequence"/>
</dbReference>
<evidence type="ECO:0000313" key="2">
    <source>
        <dbReference type="EMBL" id="EMO65137.1"/>
    </source>
</evidence>
<feature type="transmembrane region" description="Helical" evidence="1">
    <location>
        <begin position="150"/>
        <end position="171"/>
    </location>
</feature>
<gene>
    <name evidence="2" type="ORF">LEP1GSC133_0040</name>
</gene>
<reference evidence="2 3" key="1">
    <citation type="submission" date="2013-01" db="EMBL/GenBank/DDBJ databases">
        <authorList>
            <person name="Harkins D.M."/>
            <person name="Durkin A.S."/>
            <person name="Brinkac L.M."/>
            <person name="Haft D.H."/>
            <person name="Selengut J.D."/>
            <person name="Sanka R."/>
            <person name="DePew J."/>
            <person name="Purushe J."/>
            <person name="Picardeau M."/>
            <person name="Werts C."/>
            <person name="Goarant C."/>
            <person name="Vinetz J.M."/>
            <person name="Sutton G.G."/>
            <person name="Nierman W.C."/>
            <person name="Fouts D.E."/>
        </authorList>
    </citation>
    <scope>NUCLEOTIDE SEQUENCE [LARGE SCALE GENOMIC DNA]</scope>
    <source>
        <strain evidence="2 3">200901868</strain>
    </source>
</reference>
<dbReference type="EMBL" id="AKWF02000007">
    <property type="protein sequence ID" value="EMO65137.1"/>
    <property type="molecule type" value="Genomic_DNA"/>
</dbReference>
<proteinExistence type="predicted"/>
<evidence type="ECO:0000256" key="1">
    <source>
        <dbReference type="SAM" id="Phobius"/>
    </source>
</evidence>
<accession>M6W5W5</accession>
<evidence type="ECO:0000313" key="3">
    <source>
        <dbReference type="Proteomes" id="UP000012159"/>
    </source>
</evidence>
<keyword evidence="1" id="KW-0472">Membrane</keyword>
<keyword evidence="1" id="KW-0812">Transmembrane</keyword>
<dbReference type="STRING" id="1192866.LEP1GSC133_0040"/>
<protein>
    <submittedName>
        <fullName evidence="2">Uncharacterized protein</fullName>
    </submittedName>
</protein>
<feature type="transmembrane region" description="Helical" evidence="1">
    <location>
        <begin position="79"/>
        <end position="100"/>
    </location>
</feature>
<organism evidence="2 3">
    <name type="scientific">Leptospira borgpetersenii serovar Pomona str. 200901868</name>
    <dbReference type="NCBI Taxonomy" id="1192866"/>
    <lineage>
        <taxon>Bacteria</taxon>
        <taxon>Pseudomonadati</taxon>
        <taxon>Spirochaetota</taxon>
        <taxon>Spirochaetia</taxon>
        <taxon>Leptospirales</taxon>
        <taxon>Leptospiraceae</taxon>
        <taxon>Leptospira</taxon>
    </lineage>
</organism>